<dbReference type="InterPro" id="IPR036188">
    <property type="entry name" value="FAD/NAD-bd_sf"/>
</dbReference>
<keyword evidence="6 11" id="KW-0560">Oxidoreductase</keyword>
<dbReference type="PANTHER" id="PTHR22912">
    <property type="entry name" value="DISULFIDE OXIDOREDUCTASE"/>
    <property type="match status" value="1"/>
</dbReference>
<dbReference type="InterPro" id="IPR050151">
    <property type="entry name" value="Class-I_Pyr_Nuc-Dis_Oxidored"/>
</dbReference>
<dbReference type="InterPro" id="IPR023753">
    <property type="entry name" value="FAD/NAD-binding_dom"/>
</dbReference>
<evidence type="ECO:0000256" key="6">
    <source>
        <dbReference type="ARBA" id="ARBA00023002"/>
    </source>
</evidence>
<proteinExistence type="inferred from homology"/>
<evidence type="ECO:0000259" key="13">
    <source>
        <dbReference type="Pfam" id="PF07992"/>
    </source>
</evidence>
<dbReference type="PRINTS" id="PR00368">
    <property type="entry name" value="FADPNR"/>
</dbReference>
<dbReference type="InterPro" id="IPR016156">
    <property type="entry name" value="FAD/NAD-linked_Rdtase_dimer_sf"/>
</dbReference>
<keyword evidence="7 11" id="KW-0520">NAD</keyword>
<dbReference type="PROSITE" id="PS00076">
    <property type="entry name" value="PYRIDINE_REDOX_1"/>
    <property type="match status" value="1"/>
</dbReference>
<organism evidence="14 15">
    <name type="scientific">Brotonthovivens ammoniilytica</name>
    <dbReference type="NCBI Taxonomy" id="2981725"/>
    <lineage>
        <taxon>Bacteria</taxon>
        <taxon>Bacillati</taxon>
        <taxon>Bacillota</taxon>
        <taxon>Clostridia</taxon>
        <taxon>Lachnospirales</taxon>
        <taxon>Lachnospiraceae</taxon>
        <taxon>Brotonthovivens</taxon>
    </lineage>
</organism>
<dbReference type="InterPro" id="IPR006258">
    <property type="entry name" value="Lipoamide_DH"/>
</dbReference>
<comment type="caution">
    <text evidence="14">The sequence shown here is derived from an EMBL/GenBank/DDBJ whole genome shotgun (WGS) entry which is preliminary data.</text>
</comment>
<comment type="similarity">
    <text evidence="1 11">Belongs to the class-I pyridine nucleotide-disulfide oxidoreductase family.</text>
</comment>
<comment type="cofactor">
    <cofactor evidence="11">
        <name>FAD</name>
        <dbReference type="ChEBI" id="CHEBI:57692"/>
    </cofactor>
    <text evidence="11">Binds 1 FAD per subunit.</text>
</comment>
<sequence length="459" mass="49044">MSYDYDVVVIGGGPGGYVAAIKAAQAGKKTAIIEKESLGGTCLNVGCIPTKALVKTVNVYEEILRSADFAIEGIDLSKVTVSMEKLQKRKQGIVRQLTGGVNALLKGNKVTILSGTARFADAHTVQIKEQSVTAGYFIIATGSETLMPGFIAYEGDTRIITSTEALSLQEIPESMVIIGGGVIGIEFAYIYAHLGTKVTVVELMEQILPMVDEDISKLARKSLEKAGVVFHTGAKVKKIKDTNVIFEKNGTEEAVNAEMTLMAVGRVPYTGELNAKGIGIAFDKKAIRTDEHMRTSVENIFAIGDVNGTSMLAHTASHEGITAVENILGEPAVMSYDAIPSCIYIEPEIASIGLTQKQAEEKYENIKVGKFPMSANGKSLIEGETGGMIKVILDGDLNEILGVHMFCVHATDMIAEVSAAMNLEASAEEVLHAVHPHPTVSEAVMEAFMSAYDKAVHAM</sequence>
<evidence type="ECO:0000313" key="15">
    <source>
        <dbReference type="Proteomes" id="UP001652442"/>
    </source>
</evidence>
<evidence type="ECO:0000256" key="5">
    <source>
        <dbReference type="ARBA" id="ARBA00022827"/>
    </source>
</evidence>
<dbReference type="InterPro" id="IPR004099">
    <property type="entry name" value="Pyr_nucl-diS_OxRdtase_dimer"/>
</dbReference>
<dbReference type="Pfam" id="PF02852">
    <property type="entry name" value="Pyr_redox_dim"/>
    <property type="match status" value="1"/>
</dbReference>
<feature type="domain" description="FAD/NAD(P)-binding" evidence="13">
    <location>
        <begin position="5"/>
        <end position="320"/>
    </location>
</feature>
<dbReference type="Proteomes" id="UP001652442">
    <property type="component" value="Unassembled WGS sequence"/>
</dbReference>
<keyword evidence="15" id="KW-1185">Reference proteome</keyword>
<feature type="domain" description="Pyridine nucleotide-disulphide oxidoreductase dimerisation" evidence="12">
    <location>
        <begin position="339"/>
        <end position="447"/>
    </location>
</feature>
<evidence type="ECO:0000256" key="1">
    <source>
        <dbReference type="ARBA" id="ARBA00007532"/>
    </source>
</evidence>
<keyword evidence="5 11" id="KW-0274">FAD</keyword>
<dbReference type="SUPFAM" id="SSF51905">
    <property type="entry name" value="FAD/NAD(P)-binding domain"/>
    <property type="match status" value="1"/>
</dbReference>
<dbReference type="Pfam" id="PF07992">
    <property type="entry name" value="Pyr_redox_2"/>
    <property type="match status" value="1"/>
</dbReference>
<evidence type="ECO:0000313" key="14">
    <source>
        <dbReference type="EMBL" id="MCU6761071.1"/>
    </source>
</evidence>
<evidence type="ECO:0000256" key="11">
    <source>
        <dbReference type="RuleBase" id="RU003692"/>
    </source>
</evidence>
<keyword evidence="9 11" id="KW-0676">Redox-active center</keyword>
<evidence type="ECO:0000256" key="8">
    <source>
        <dbReference type="ARBA" id="ARBA00023157"/>
    </source>
</evidence>
<keyword evidence="4 11" id="KW-0285">Flavoprotein</keyword>
<dbReference type="Gene3D" id="3.50.50.60">
    <property type="entry name" value="FAD/NAD(P)-binding domain"/>
    <property type="match status" value="2"/>
</dbReference>
<dbReference type="Gene3D" id="3.30.390.30">
    <property type="match status" value="1"/>
</dbReference>
<evidence type="ECO:0000256" key="10">
    <source>
        <dbReference type="ARBA" id="ARBA00049187"/>
    </source>
</evidence>
<reference evidence="14 15" key="1">
    <citation type="journal article" date="2021" name="ISME Commun">
        <title>Automated analysis of genomic sequences facilitates high-throughput and comprehensive description of bacteria.</title>
        <authorList>
            <person name="Hitch T.C.A."/>
        </authorList>
    </citation>
    <scope>NUCLEOTIDE SEQUENCE [LARGE SCALE GENOMIC DNA]</scope>
    <source>
        <strain evidence="14 15">Sanger_109</strain>
    </source>
</reference>
<evidence type="ECO:0000256" key="2">
    <source>
        <dbReference type="ARBA" id="ARBA00012608"/>
    </source>
</evidence>
<dbReference type="RefSeq" id="WP_262590592.1">
    <property type="nucleotide sequence ID" value="NZ_JAOQJQ010000001.1"/>
</dbReference>
<dbReference type="PRINTS" id="PR00411">
    <property type="entry name" value="PNDRDTASEI"/>
</dbReference>
<evidence type="ECO:0000259" key="12">
    <source>
        <dbReference type="Pfam" id="PF02852"/>
    </source>
</evidence>
<dbReference type="GO" id="GO:0004148">
    <property type="term" value="F:dihydrolipoyl dehydrogenase (NADH) activity"/>
    <property type="evidence" value="ECO:0007669"/>
    <property type="project" value="UniProtKB-EC"/>
</dbReference>
<evidence type="ECO:0000256" key="7">
    <source>
        <dbReference type="ARBA" id="ARBA00023027"/>
    </source>
</evidence>
<keyword evidence="8" id="KW-1015">Disulfide bond</keyword>
<evidence type="ECO:0000256" key="9">
    <source>
        <dbReference type="ARBA" id="ARBA00023284"/>
    </source>
</evidence>
<dbReference type="InterPro" id="IPR001100">
    <property type="entry name" value="Pyr_nuc-diS_OxRdtase"/>
</dbReference>
<evidence type="ECO:0000256" key="3">
    <source>
        <dbReference type="ARBA" id="ARBA00016961"/>
    </source>
</evidence>
<comment type="catalytic activity">
    <reaction evidence="10 11">
        <text>N(6)-[(R)-dihydrolipoyl]-L-lysyl-[protein] + NAD(+) = N(6)-[(R)-lipoyl]-L-lysyl-[protein] + NADH + H(+)</text>
        <dbReference type="Rhea" id="RHEA:15045"/>
        <dbReference type="Rhea" id="RHEA-COMP:10474"/>
        <dbReference type="Rhea" id="RHEA-COMP:10475"/>
        <dbReference type="ChEBI" id="CHEBI:15378"/>
        <dbReference type="ChEBI" id="CHEBI:57540"/>
        <dbReference type="ChEBI" id="CHEBI:57945"/>
        <dbReference type="ChEBI" id="CHEBI:83099"/>
        <dbReference type="ChEBI" id="CHEBI:83100"/>
        <dbReference type="EC" id="1.8.1.4"/>
    </reaction>
</comment>
<dbReference type="PANTHER" id="PTHR22912:SF151">
    <property type="entry name" value="DIHYDROLIPOYL DEHYDROGENASE, MITOCHONDRIAL"/>
    <property type="match status" value="1"/>
</dbReference>
<dbReference type="InterPro" id="IPR012999">
    <property type="entry name" value="Pyr_OxRdtase_I_AS"/>
</dbReference>
<dbReference type="NCBIfam" id="TIGR01350">
    <property type="entry name" value="lipoamide_DH"/>
    <property type="match status" value="1"/>
</dbReference>
<comment type="miscellaneous">
    <text evidence="11">The active site is a redox-active disulfide bond.</text>
</comment>
<evidence type="ECO:0000256" key="4">
    <source>
        <dbReference type="ARBA" id="ARBA00022630"/>
    </source>
</evidence>
<name>A0ABT2TH79_9FIRM</name>
<gene>
    <name evidence="14" type="primary">lpdA</name>
    <name evidence="14" type="ORF">OCV88_01815</name>
</gene>
<dbReference type="PIRSF" id="PIRSF000350">
    <property type="entry name" value="Mercury_reductase_MerA"/>
    <property type="match status" value="1"/>
</dbReference>
<accession>A0ABT2TH79</accession>
<dbReference type="EC" id="1.8.1.4" evidence="2 11"/>
<dbReference type="EMBL" id="JAOQJQ010000001">
    <property type="protein sequence ID" value="MCU6761071.1"/>
    <property type="molecule type" value="Genomic_DNA"/>
</dbReference>
<dbReference type="SUPFAM" id="SSF55424">
    <property type="entry name" value="FAD/NAD-linked reductases, dimerisation (C-terminal) domain"/>
    <property type="match status" value="1"/>
</dbReference>
<protein>
    <recommendedName>
        <fullName evidence="3 11">Dihydrolipoyl dehydrogenase</fullName>
        <ecNumber evidence="2 11">1.8.1.4</ecNumber>
    </recommendedName>
</protein>